<name>A0ABQ8YV23_9EUKA</name>
<evidence type="ECO:0000313" key="2">
    <source>
        <dbReference type="EMBL" id="KAJ6248396.1"/>
    </source>
</evidence>
<keyword evidence="1" id="KW-1133">Transmembrane helix</keyword>
<keyword evidence="3" id="KW-1185">Reference proteome</keyword>
<organism evidence="2 3">
    <name type="scientific">Anaeramoeba flamelloides</name>
    <dbReference type="NCBI Taxonomy" id="1746091"/>
    <lineage>
        <taxon>Eukaryota</taxon>
        <taxon>Metamonada</taxon>
        <taxon>Anaeramoebidae</taxon>
        <taxon>Anaeramoeba</taxon>
    </lineage>
</organism>
<comment type="caution">
    <text evidence="2">The sequence shown here is derived from an EMBL/GenBank/DDBJ whole genome shotgun (WGS) entry which is preliminary data.</text>
</comment>
<evidence type="ECO:0000313" key="3">
    <source>
        <dbReference type="Proteomes" id="UP001150062"/>
    </source>
</evidence>
<proteinExistence type="predicted"/>
<keyword evidence="1" id="KW-0472">Membrane</keyword>
<dbReference type="EMBL" id="JAOAOG010000114">
    <property type="protein sequence ID" value="KAJ6248396.1"/>
    <property type="molecule type" value="Genomic_DNA"/>
</dbReference>
<dbReference type="Proteomes" id="UP001150062">
    <property type="component" value="Unassembled WGS sequence"/>
</dbReference>
<feature type="transmembrane region" description="Helical" evidence="1">
    <location>
        <begin position="238"/>
        <end position="256"/>
    </location>
</feature>
<evidence type="ECO:0000256" key="1">
    <source>
        <dbReference type="SAM" id="Phobius"/>
    </source>
</evidence>
<accession>A0ABQ8YV23</accession>
<sequence>MKTTVEGPGKIHFVAKLFEGYSTSNEMIFSIDGTIHREFYASDDWQEYDSYINSEGTHELKWTFRLEGVFDDEPRDFGYGLVDQVIFEKGSVGISLNEALDNDDLEFITGGNAAWYGQKEDSYYGKSAAKTDGLEEDQFTVLYFNVTGKGKVSFYWKVETWGDEDYLTFETDFETRFNISGNVDWTKATYKLETDDEHIVAWIFRKQSNADIDQGFGWVDKIVFSKDDDDVVSSANSILPLALAFFSSLFLFFSVLF</sequence>
<protein>
    <submittedName>
        <fullName evidence="2">Uncharacterized protein</fullName>
    </submittedName>
</protein>
<reference evidence="2" key="1">
    <citation type="submission" date="2022-08" db="EMBL/GenBank/DDBJ databases">
        <title>Novel sulfate-reducing endosymbionts in the free-living metamonad Anaeramoeba.</title>
        <authorList>
            <person name="Jerlstrom-Hultqvist J."/>
            <person name="Cepicka I."/>
            <person name="Gallot-Lavallee L."/>
            <person name="Salas-Leiva D."/>
            <person name="Curtis B.A."/>
            <person name="Zahonova K."/>
            <person name="Pipaliya S."/>
            <person name="Dacks J."/>
            <person name="Roger A.J."/>
        </authorList>
    </citation>
    <scope>NUCLEOTIDE SEQUENCE</scope>
    <source>
        <strain evidence="2">Schooner1</strain>
    </source>
</reference>
<gene>
    <name evidence="2" type="ORF">M0813_17734</name>
</gene>
<keyword evidence="1" id="KW-0812">Transmembrane</keyword>